<feature type="transmembrane region" description="Helical" evidence="1">
    <location>
        <begin position="56"/>
        <end position="75"/>
    </location>
</feature>
<evidence type="ECO:0008006" key="4">
    <source>
        <dbReference type="Google" id="ProtNLM"/>
    </source>
</evidence>
<dbReference type="OrthoDB" id="9784844at2"/>
<keyword evidence="1" id="KW-0472">Membrane</keyword>
<dbReference type="RefSeq" id="WP_094233930.1">
    <property type="nucleotide sequence ID" value="NZ_CP016199.1"/>
</dbReference>
<dbReference type="EMBL" id="CP016199">
    <property type="protein sequence ID" value="ASS37702.1"/>
    <property type="molecule type" value="Genomic_DNA"/>
</dbReference>
<dbReference type="InterPro" id="IPR010380">
    <property type="entry name" value="DUF975"/>
</dbReference>
<dbReference type="AlphaFoldDB" id="A0A223ARZ3"/>
<feature type="transmembrane region" description="Helical" evidence="1">
    <location>
        <begin position="114"/>
        <end position="138"/>
    </location>
</feature>
<proteinExistence type="predicted"/>
<dbReference type="Proteomes" id="UP000214689">
    <property type="component" value="Chromosome"/>
</dbReference>
<keyword evidence="1" id="KW-1133">Transmembrane helix</keyword>
<keyword evidence="3" id="KW-1185">Reference proteome</keyword>
<accession>A0A223ARZ3</accession>
<evidence type="ECO:0000256" key="1">
    <source>
        <dbReference type="SAM" id="Phobius"/>
    </source>
</evidence>
<keyword evidence="1" id="KW-0812">Transmembrane</keyword>
<reference evidence="3" key="1">
    <citation type="submission" date="2016-05" db="EMBL/GenBank/DDBJ databases">
        <authorList>
            <person name="Holder M.E."/>
            <person name="Ajami N.J."/>
            <person name="Petrosino J.F."/>
        </authorList>
    </citation>
    <scope>NUCLEOTIDE SEQUENCE [LARGE SCALE GENOMIC DNA]</scope>
    <source>
        <strain evidence="3">ATCC 700696</strain>
    </source>
</reference>
<dbReference type="PANTHER" id="PTHR40076">
    <property type="entry name" value="MEMBRANE PROTEIN-RELATED"/>
    <property type="match status" value="1"/>
</dbReference>
<sequence>MILTILLLIALKIFFINPLNISIRSFFLQSAAGDCYGLHLLDGFKSNYVNIVKTMFIRNIQILCWSLLFIIPGIVKAYKYRMVPYIISENPDMDTKEVLRLSEKMMNGNKEKTFTYDLSFIGWYIGSLFTYGLVGIYYSTPYKLACDTEVYRIISGKLGKDVIFGRKPVIYPVMSQRKLIG</sequence>
<name>A0A223ARZ3_9FIRM</name>
<evidence type="ECO:0000313" key="3">
    <source>
        <dbReference type="Proteomes" id="UP000214689"/>
    </source>
</evidence>
<protein>
    <recommendedName>
        <fullName evidence="4">DUF975 family protein</fullName>
    </recommendedName>
</protein>
<evidence type="ECO:0000313" key="2">
    <source>
        <dbReference type="EMBL" id="ASS37702.1"/>
    </source>
</evidence>
<gene>
    <name evidence="2" type="ORF">AXF17_04030</name>
</gene>
<dbReference type="Pfam" id="PF06161">
    <property type="entry name" value="DUF975"/>
    <property type="match status" value="1"/>
</dbReference>
<organism evidence="2 3">
    <name type="scientific">Mogibacterium pumilum</name>
    <dbReference type="NCBI Taxonomy" id="86332"/>
    <lineage>
        <taxon>Bacteria</taxon>
        <taxon>Bacillati</taxon>
        <taxon>Bacillota</taxon>
        <taxon>Clostridia</taxon>
        <taxon>Peptostreptococcales</taxon>
        <taxon>Anaerovoracaceae</taxon>
        <taxon>Mogibacterium</taxon>
    </lineage>
</organism>
<dbReference type="PANTHER" id="PTHR40076:SF1">
    <property type="entry name" value="MEMBRANE PROTEIN"/>
    <property type="match status" value="1"/>
</dbReference>